<dbReference type="GO" id="GO:0005829">
    <property type="term" value="C:cytosol"/>
    <property type="evidence" value="ECO:0007669"/>
    <property type="project" value="TreeGrafter"/>
</dbReference>
<evidence type="ECO:0000256" key="1">
    <source>
        <dbReference type="ARBA" id="ARBA00005380"/>
    </source>
</evidence>
<evidence type="ECO:0000256" key="7">
    <source>
        <dbReference type="ARBA" id="ARBA00022777"/>
    </source>
</evidence>
<comment type="pathway">
    <text evidence="12">Carbohydrate metabolism; D-ribose degradation; D-ribose 5-phosphate from beta-D-ribopyranose: step 2/2.</text>
</comment>
<evidence type="ECO:0000256" key="11">
    <source>
        <dbReference type="ARBA" id="ARBA00023277"/>
    </source>
</evidence>
<comment type="cofactor">
    <cofactor evidence="12">
        <name>Mg(2+)</name>
        <dbReference type="ChEBI" id="CHEBI:18420"/>
    </cofactor>
    <text evidence="12">Requires a divalent cation, most likely magnesium in vivo, as an electrophilic catalyst to aid phosphoryl group transfer. It is the chelate of the metal and the nucleotide that is the actual substrate.</text>
</comment>
<feature type="binding site" evidence="12">
    <location>
        <position position="290"/>
    </location>
    <ligand>
        <name>K(+)</name>
        <dbReference type="ChEBI" id="CHEBI:29103"/>
    </ligand>
</feature>
<organism evidence="14 15">
    <name type="scientific">Candidatus Woykebacteria bacterium RIFCSPLOWO2_01_FULL_41_12</name>
    <dbReference type="NCBI Taxonomy" id="1802604"/>
    <lineage>
        <taxon>Bacteria</taxon>
        <taxon>Candidatus Woykeibacteriota</taxon>
    </lineage>
</organism>
<dbReference type="InterPro" id="IPR011877">
    <property type="entry name" value="Ribokinase"/>
</dbReference>
<dbReference type="UniPathway" id="UPA00916">
    <property type="reaction ID" value="UER00889"/>
</dbReference>
<dbReference type="EC" id="2.7.1.15" evidence="2 12"/>
<dbReference type="Pfam" id="PF00294">
    <property type="entry name" value="PfkB"/>
    <property type="match status" value="1"/>
</dbReference>
<comment type="caution">
    <text evidence="12">Lacks conserved residue(s) required for the propagation of feature annotation.</text>
</comment>
<evidence type="ECO:0000313" key="14">
    <source>
        <dbReference type="EMBL" id="OGY32062.1"/>
    </source>
</evidence>
<dbReference type="NCBIfam" id="TIGR02152">
    <property type="entry name" value="D_ribokin_bact"/>
    <property type="match status" value="1"/>
</dbReference>
<dbReference type="Proteomes" id="UP000179279">
    <property type="component" value="Unassembled WGS sequence"/>
</dbReference>
<feature type="binding site" evidence="12">
    <location>
        <position position="251"/>
    </location>
    <ligand>
        <name>K(+)</name>
        <dbReference type="ChEBI" id="CHEBI:29103"/>
    </ligand>
</feature>
<feature type="domain" description="Carbohydrate kinase PfkB" evidence="13">
    <location>
        <begin position="3"/>
        <end position="296"/>
    </location>
</feature>
<dbReference type="GO" id="GO:0046872">
    <property type="term" value="F:metal ion binding"/>
    <property type="evidence" value="ECO:0007669"/>
    <property type="project" value="UniProtKB-KW"/>
</dbReference>
<dbReference type="GO" id="GO:0019303">
    <property type="term" value="P:D-ribose catabolic process"/>
    <property type="evidence" value="ECO:0007669"/>
    <property type="project" value="UniProtKB-UniRule"/>
</dbReference>
<feature type="binding site" evidence="12">
    <location>
        <position position="294"/>
    </location>
    <ligand>
        <name>K(+)</name>
        <dbReference type="ChEBI" id="CHEBI:29103"/>
    </ligand>
</feature>
<dbReference type="PRINTS" id="PR00990">
    <property type="entry name" value="RIBOKINASE"/>
</dbReference>
<dbReference type="GO" id="GO:0004747">
    <property type="term" value="F:ribokinase activity"/>
    <property type="evidence" value="ECO:0007669"/>
    <property type="project" value="UniProtKB-UniRule"/>
</dbReference>
<comment type="subcellular location">
    <subcellularLocation>
        <location evidence="12">Cytoplasm</location>
    </subcellularLocation>
</comment>
<feature type="binding site" evidence="12">
    <location>
        <begin position="12"/>
        <end position="14"/>
    </location>
    <ligand>
        <name>substrate</name>
    </ligand>
</feature>
<dbReference type="AlphaFoldDB" id="A0A1G1WWE3"/>
<evidence type="ECO:0000256" key="3">
    <source>
        <dbReference type="ARBA" id="ARBA00016943"/>
    </source>
</evidence>
<gene>
    <name evidence="12" type="primary">rbsK</name>
    <name evidence="14" type="ORF">A3A57_03025</name>
</gene>
<feature type="binding site" evidence="12">
    <location>
        <begin position="254"/>
        <end position="255"/>
    </location>
    <ligand>
        <name>ATP</name>
        <dbReference type="ChEBI" id="CHEBI:30616"/>
    </ligand>
</feature>
<keyword evidence="10 12" id="KW-0630">Potassium</keyword>
<evidence type="ECO:0000256" key="5">
    <source>
        <dbReference type="ARBA" id="ARBA00022723"/>
    </source>
</evidence>
<dbReference type="SUPFAM" id="SSF53613">
    <property type="entry name" value="Ribokinase-like"/>
    <property type="match status" value="1"/>
</dbReference>
<keyword evidence="6 12" id="KW-0547">Nucleotide-binding</keyword>
<keyword evidence="9 12" id="KW-0460">Magnesium</keyword>
<comment type="subunit">
    <text evidence="12">Homodimer.</text>
</comment>
<dbReference type="PANTHER" id="PTHR10584:SF166">
    <property type="entry name" value="RIBOKINASE"/>
    <property type="match status" value="1"/>
</dbReference>
<evidence type="ECO:0000256" key="4">
    <source>
        <dbReference type="ARBA" id="ARBA00022679"/>
    </source>
</evidence>
<feature type="active site" description="Proton acceptor" evidence="12">
    <location>
        <position position="255"/>
    </location>
</feature>
<feature type="binding site" evidence="12">
    <location>
        <begin position="223"/>
        <end position="228"/>
    </location>
    <ligand>
        <name>ATP</name>
        <dbReference type="ChEBI" id="CHEBI:30616"/>
    </ligand>
</feature>
<keyword evidence="7 12" id="KW-0418">Kinase</keyword>
<feature type="binding site" evidence="12">
    <location>
        <position position="279"/>
    </location>
    <ligand>
        <name>ATP</name>
        <dbReference type="ChEBI" id="CHEBI:30616"/>
    </ligand>
</feature>
<evidence type="ECO:0000256" key="9">
    <source>
        <dbReference type="ARBA" id="ARBA00022842"/>
    </source>
</evidence>
<comment type="catalytic activity">
    <reaction evidence="12">
        <text>D-ribose + ATP = D-ribose 5-phosphate + ADP + H(+)</text>
        <dbReference type="Rhea" id="RHEA:13697"/>
        <dbReference type="ChEBI" id="CHEBI:15378"/>
        <dbReference type="ChEBI" id="CHEBI:30616"/>
        <dbReference type="ChEBI" id="CHEBI:47013"/>
        <dbReference type="ChEBI" id="CHEBI:78346"/>
        <dbReference type="ChEBI" id="CHEBI:456216"/>
        <dbReference type="EC" id="2.7.1.15"/>
    </reaction>
</comment>
<protein>
    <recommendedName>
        <fullName evidence="3 12">Ribokinase</fullName>
        <shortName evidence="12">RK</shortName>
        <ecNumber evidence="2 12">2.7.1.15</ecNumber>
    </recommendedName>
</protein>
<comment type="similarity">
    <text evidence="12">Belongs to the carbohydrate kinase PfkB family. Ribokinase subfamily.</text>
</comment>
<dbReference type="CDD" id="cd01174">
    <property type="entry name" value="ribokinase"/>
    <property type="match status" value="1"/>
</dbReference>
<keyword evidence="12" id="KW-0963">Cytoplasm</keyword>
<evidence type="ECO:0000256" key="8">
    <source>
        <dbReference type="ARBA" id="ARBA00022840"/>
    </source>
</evidence>
<dbReference type="InterPro" id="IPR029056">
    <property type="entry name" value="Ribokinase-like"/>
</dbReference>
<comment type="similarity">
    <text evidence="1">Belongs to the carbohydrate kinase pfkB family.</text>
</comment>
<dbReference type="Gene3D" id="3.40.1190.20">
    <property type="match status" value="1"/>
</dbReference>
<comment type="activity regulation">
    <text evidence="12">Activated by a monovalent cation that binds near, but not in, the active site. The most likely occupant of the site in vivo is potassium. Ion binding induces a conformational change that may alter substrate affinity.</text>
</comment>
<evidence type="ECO:0000256" key="10">
    <source>
        <dbReference type="ARBA" id="ARBA00022958"/>
    </source>
</evidence>
<dbReference type="PROSITE" id="PS00584">
    <property type="entry name" value="PFKB_KINASES_2"/>
    <property type="match status" value="1"/>
</dbReference>
<accession>A0A1G1WWE3</accession>
<evidence type="ECO:0000259" key="13">
    <source>
        <dbReference type="Pfam" id="PF00294"/>
    </source>
</evidence>
<evidence type="ECO:0000256" key="6">
    <source>
        <dbReference type="ARBA" id="ARBA00022741"/>
    </source>
</evidence>
<feature type="binding site" evidence="12">
    <location>
        <position position="255"/>
    </location>
    <ligand>
        <name>substrate</name>
    </ligand>
</feature>
<evidence type="ECO:0000313" key="15">
    <source>
        <dbReference type="Proteomes" id="UP000179279"/>
    </source>
</evidence>
<feature type="binding site" evidence="12">
    <location>
        <position position="141"/>
    </location>
    <ligand>
        <name>substrate</name>
    </ligand>
</feature>
<dbReference type="InterPro" id="IPR002139">
    <property type="entry name" value="Ribo/fructo_kinase"/>
</dbReference>
<keyword evidence="8 12" id="KW-0067">ATP-binding</keyword>
<dbReference type="InterPro" id="IPR011611">
    <property type="entry name" value="PfkB_dom"/>
</dbReference>
<reference evidence="14 15" key="1">
    <citation type="journal article" date="2016" name="Nat. Commun.">
        <title>Thousands of microbial genomes shed light on interconnected biogeochemical processes in an aquifer system.</title>
        <authorList>
            <person name="Anantharaman K."/>
            <person name="Brown C.T."/>
            <person name="Hug L.A."/>
            <person name="Sharon I."/>
            <person name="Castelle C.J."/>
            <person name="Probst A.J."/>
            <person name="Thomas B.C."/>
            <person name="Singh A."/>
            <person name="Wilkins M.J."/>
            <person name="Karaoz U."/>
            <person name="Brodie E.L."/>
            <person name="Williams K.H."/>
            <person name="Hubbard S.S."/>
            <person name="Banfield J.F."/>
        </authorList>
    </citation>
    <scope>NUCLEOTIDE SEQUENCE [LARGE SCALE GENOMIC DNA]</scope>
</reference>
<comment type="function">
    <text evidence="12">Catalyzes the phosphorylation of ribose at O-5 in a reaction requiring ATP and magnesium. The resulting D-ribose-5-phosphate can then be used either for sythesis of nucleotides, histidine, and tryptophan, or as a component of the pentose phosphate pathway.</text>
</comment>
<proteinExistence type="inferred from homology"/>
<feature type="binding site" evidence="12">
    <location>
        <position position="288"/>
    </location>
    <ligand>
        <name>K(+)</name>
        <dbReference type="ChEBI" id="CHEBI:29103"/>
    </ligand>
</feature>
<feature type="binding site" evidence="12">
    <location>
        <position position="185"/>
    </location>
    <ligand>
        <name>ATP</name>
        <dbReference type="ChEBI" id="CHEBI:30616"/>
    </ligand>
</feature>
<dbReference type="InterPro" id="IPR002173">
    <property type="entry name" value="Carboh/pur_kinase_PfkB_CS"/>
</dbReference>
<evidence type="ECO:0000256" key="2">
    <source>
        <dbReference type="ARBA" id="ARBA00012035"/>
    </source>
</evidence>
<dbReference type="HAMAP" id="MF_01987">
    <property type="entry name" value="Ribokinase"/>
    <property type="match status" value="1"/>
</dbReference>
<evidence type="ECO:0000256" key="12">
    <source>
        <dbReference type="HAMAP-Rule" id="MF_01987"/>
    </source>
</evidence>
<feature type="binding site" evidence="12">
    <location>
        <begin position="40"/>
        <end position="44"/>
    </location>
    <ligand>
        <name>substrate</name>
    </ligand>
</feature>
<comment type="caution">
    <text evidence="14">The sequence shown here is derived from an EMBL/GenBank/DDBJ whole genome shotgun (WGS) entry which is preliminary data.</text>
</comment>
<keyword evidence="11 12" id="KW-0119">Carbohydrate metabolism</keyword>
<dbReference type="PANTHER" id="PTHR10584">
    <property type="entry name" value="SUGAR KINASE"/>
    <property type="match status" value="1"/>
</dbReference>
<dbReference type="GO" id="GO:0005524">
    <property type="term" value="F:ATP binding"/>
    <property type="evidence" value="ECO:0007669"/>
    <property type="project" value="UniProtKB-UniRule"/>
</dbReference>
<sequence length="303" mass="32605">MKKSILVVGSINMDLVVEVRGLPQKGETVFGETIRYVPGGKGANQAVAASRLGTQVSIIGKVGKDHFGEQLLDFLKKEKLSLKGVSRSSIPSGLAVITVDGKGGDNTIVVLKGANTEVNVDYIEKHSELIKKANVITSTYETPQKSVEKLFGLAKKFGKTTMLNTSPVLKTAESLWRKVDYLVLNEKELSFYAGSKKRLEDIEEMIKAGKKLLDKGVQNVIVTIGPRGAVTVTKDKVIRTEGLKVNAVDTTAAGDCFTAALATQINSGARLEEALDFANQAAAISVQRWGASSSLPYLHEVKE</sequence>
<dbReference type="EMBL" id="MHDA01000024">
    <property type="protein sequence ID" value="OGY32062.1"/>
    <property type="molecule type" value="Genomic_DNA"/>
</dbReference>
<feature type="binding site" evidence="12">
    <location>
        <position position="285"/>
    </location>
    <ligand>
        <name>K(+)</name>
        <dbReference type="ChEBI" id="CHEBI:29103"/>
    </ligand>
</feature>
<keyword evidence="5 12" id="KW-0479">Metal-binding</keyword>
<feature type="binding site" evidence="12">
    <location>
        <position position="249"/>
    </location>
    <ligand>
        <name>K(+)</name>
        <dbReference type="ChEBI" id="CHEBI:29103"/>
    </ligand>
</feature>
<name>A0A1G1WWE3_9BACT</name>
<keyword evidence="4 12" id="KW-0808">Transferase</keyword>